<dbReference type="EC" id="6.3.5.2" evidence="2"/>
<evidence type="ECO:0000256" key="2">
    <source>
        <dbReference type="ARBA" id="ARBA00012746"/>
    </source>
</evidence>
<keyword evidence="5" id="KW-0332">GMP biosynthesis</keyword>
<evidence type="ECO:0000313" key="9">
    <source>
        <dbReference type="EMBL" id="KKN36348.1"/>
    </source>
</evidence>
<dbReference type="Gene3D" id="3.30.300.10">
    <property type="match status" value="1"/>
</dbReference>
<reference evidence="9" key="1">
    <citation type="journal article" date="2015" name="Nature">
        <title>Complex archaea that bridge the gap between prokaryotes and eukaryotes.</title>
        <authorList>
            <person name="Spang A."/>
            <person name="Saw J.H."/>
            <person name="Jorgensen S.L."/>
            <person name="Zaremba-Niedzwiedzka K."/>
            <person name="Martijn J."/>
            <person name="Lind A.E."/>
            <person name="van Eijk R."/>
            <person name="Schleper C."/>
            <person name="Guy L."/>
            <person name="Ettema T.J."/>
        </authorList>
    </citation>
    <scope>NUCLEOTIDE SEQUENCE</scope>
</reference>
<dbReference type="PANTHER" id="PTHR11922:SF2">
    <property type="entry name" value="GMP SYNTHASE [GLUTAMINE-HYDROLYZING]"/>
    <property type="match status" value="1"/>
</dbReference>
<evidence type="ECO:0000256" key="3">
    <source>
        <dbReference type="ARBA" id="ARBA00022598"/>
    </source>
</evidence>
<dbReference type="Pfam" id="PF02540">
    <property type="entry name" value="NAD_synthase"/>
    <property type="match status" value="1"/>
</dbReference>
<evidence type="ECO:0000259" key="8">
    <source>
        <dbReference type="PROSITE" id="PS51553"/>
    </source>
</evidence>
<dbReference type="PROSITE" id="PS51553">
    <property type="entry name" value="GMPS_ATP_PPASE"/>
    <property type="match status" value="1"/>
</dbReference>
<dbReference type="SUPFAM" id="SSF52402">
    <property type="entry name" value="Adenine nucleotide alpha hydrolases-like"/>
    <property type="match status" value="1"/>
</dbReference>
<accession>A0A0F9T485</accession>
<dbReference type="Pfam" id="PF00958">
    <property type="entry name" value="GMP_synt_C"/>
    <property type="match status" value="1"/>
</dbReference>
<evidence type="ECO:0000256" key="7">
    <source>
        <dbReference type="ARBA" id="ARBA00022840"/>
    </source>
</evidence>
<dbReference type="InterPro" id="IPR001674">
    <property type="entry name" value="GMP_synth_C"/>
</dbReference>
<gene>
    <name evidence="9" type="ORF">LCGC14_0774480</name>
</gene>
<dbReference type="InterPro" id="IPR022310">
    <property type="entry name" value="NAD/GMP_synthase"/>
</dbReference>
<dbReference type="Gene3D" id="3.40.50.620">
    <property type="entry name" value="HUPs"/>
    <property type="match status" value="1"/>
</dbReference>
<sequence length="310" mass="34573">MDEIKSIEERIKEIKETVGSEKAISALSGGVDSSACTVLAHRAIGSNLKSVFIDDGLMREKEPEQVRETFRDLGIEVDIIDTQDEFFQALKGKIDPEEKRKAFRSTFYTIFGREVLKSEAKFLVQGTIAADILETKGGIKTQHNILEQIGIDPEKGFGFKVVEPVKDLFKPQVRDVAKELDLPEMIYGRMPFPGPGLATRIVGEVTPERVSLVRKATQIVEEEIESLKPFQAFAVLLSDRGTGVEEGKRKFGQIVIVRSVESKDALTAEPTQVPWDILMKISKRITGEIPDVVRVAYEITPKPPATIEYI</sequence>
<dbReference type="SUPFAM" id="SSF54810">
    <property type="entry name" value="GMP synthetase C-terminal dimerisation domain"/>
    <property type="match status" value="1"/>
</dbReference>
<dbReference type="InterPro" id="IPR025777">
    <property type="entry name" value="GMPS_ATP_PPase_dom"/>
</dbReference>
<dbReference type="GO" id="GO:0005829">
    <property type="term" value="C:cytosol"/>
    <property type="evidence" value="ECO:0007669"/>
    <property type="project" value="TreeGrafter"/>
</dbReference>
<dbReference type="CDD" id="cd01997">
    <property type="entry name" value="GMP_synthase_C"/>
    <property type="match status" value="1"/>
</dbReference>
<keyword evidence="7" id="KW-0067">ATP-binding</keyword>
<keyword evidence="3" id="KW-0436">Ligase</keyword>
<keyword evidence="6" id="KW-0658">Purine biosynthesis</keyword>
<proteinExistence type="predicted"/>
<comment type="pathway">
    <text evidence="1">Purine metabolism; GMP biosynthesis; GMP from XMP (L-Gln route): step 1/1.</text>
</comment>
<name>A0A0F9T485_9ZZZZ</name>
<dbReference type="PANTHER" id="PTHR11922">
    <property type="entry name" value="GMP SYNTHASE-RELATED"/>
    <property type="match status" value="1"/>
</dbReference>
<feature type="domain" description="GMPS ATP-PPase" evidence="8">
    <location>
        <begin position="1"/>
        <end position="189"/>
    </location>
</feature>
<protein>
    <recommendedName>
        <fullName evidence="2">GMP synthase (glutamine-hydrolyzing)</fullName>
        <ecNumber evidence="2">6.3.5.2</ecNumber>
    </recommendedName>
</protein>
<organism evidence="9">
    <name type="scientific">marine sediment metagenome</name>
    <dbReference type="NCBI Taxonomy" id="412755"/>
    <lineage>
        <taxon>unclassified sequences</taxon>
        <taxon>metagenomes</taxon>
        <taxon>ecological metagenomes</taxon>
    </lineage>
</organism>
<evidence type="ECO:0000256" key="6">
    <source>
        <dbReference type="ARBA" id="ARBA00022755"/>
    </source>
</evidence>
<evidence type="ECO:0000256" key="1">
    <source>
        <dbReference type="ARBA" id="ARBA00005153"/>
    </source>
</evidence>
<comment type="caution">
    <text evidence="9">The sequence shown here is derived from an EMBL/GenBank/DDBJ whole genome shotgun (WGS) entry which is preliminary data.</text>
</comment>
<dbReference type="AlphaFoldDB" id="A0A0F9T485"/>
<dbReference type="GO" id="GO:0003921">
    <property type="term" value="F:GMP synthase activity"/>
    <property type="evidence" value="ECO:0007669"/>
    <property type="project" value="InterPro"/>
</dbReference>
<dbReference type="EMBL" id="LAZR01001971">
    <property type="protein sequence ID" value="KKN36348.1"/>
    <property type="molecule type" value="Genomic_DNA"/>
</dbReference>
<dbReference type="UniPathway" id="UPA00189">
    <property type="reaction ID" value="UER00296"/>
</dbReference>
<evidence type="ECO:0000256" key="5">
    <source>
        <dbReference type="ARBA" id="ARBA00022749"/>
    </source>
</evidence>
<keyword evidence="4" id="KW-0547">Nucleotide-binding</keyword>
<dbReference type="InterPro" id="IPR014729">
    <property type="entry name" value="Rossmann-like_a/b/a_fold"/>
</dbReference>
<evidence type="ECO:0000256" key="4">
    <source>
        <dbReference type="ARBA" id="ARBA00022741"/>
    </source>
</evidence>
<dbReference type="GO" id="GO:0005524">
    <property type="term" value="F:ATP binding"/>
    <property type="evidence" value="ECO:0007669"/>
    <property type="project" value="UniProtKB-KW"/>
</dbReference>
<dbReference type="NCBIfam" id="TIGR00884">
    <property type="entry name" value="guaA_Cterm"/>
    <property type="match status" value="1"/>
</dbReference>